<dbReference type="AlphaFoldDB" id="A0A834WP21"/>
<comment type="caution">
    <text evidence="1">The sequence shown here is derived from an EMBL/GenBank/DDBJ whole genome shotgun (WGS) entry which is preliminary data.</text>
</comment>
<reference evidence="1" key="1">
    <citation type="submission" date="2020-09" db="EMBL/GenBank/DDBJ databases">
        <title>Genome-Enabled Discovery of Anthraquinone Biosynthesis in Senna tora.</title>
        <authorList>
            <person name="Kang S.-H."/>
            <person name="Pandey R.P."/>
            <person name="Lee C.-M."/>
            <person name="Sim J.-S."/>
            <person name="Jeong J.-T."/>
            <person name="Choi B.-S."/>
            <person name="Jung M."/>
            <person name="Ginzburg D."/>
            <person name="Zhao K."/>
            <person name="Won S.Y."/>
            <person name="Oh T.-J."/>
            <person name="Yu Y."/>
            <person name="Kim N.-H."/>
            <person name="Lee O.R."/>
            <person name="Lee T.-H."/>
            <person name="Bashyal P."/>
            <person name="Kim T.-S."/>
            <person name="Lee W.-H."/>
            <person name="Kawkins C."/>
            <person name="Kim C.-K."/>
            <person name="Kim J.S."/>
            <person name="Ahn B.O."/>
            <person name="Rhee S.Y."/>
            <person name="Sohng J.K."/>
        </authorList>
    </citation>
    <scope>NUCLEOTIDE SEQUENCE</scope>
    <source>
        <tissue evidence="1">Leaf</tissue>
    </source>
</reference>
<sequence length="456" mass="50193">MDSDFSFKPPILNVGCLRRLKWRLWTCWVLQATGCRCKGVQVYSVLGGTQCNRLVYSVTWVLGTMTALLVLRRDGWRFFGFACPSEGRWCPVRAVHRAAGPSFRIDLAWSVRCCMVRPPPVHHFSSVRFFVVRSVQSCPPLDPYAGACSGSQVAIWIVKFDSVVLVGGEVEGGSEGYHASFGLTCHWIDFDFAQPLAMVFHRSFGLSIACSGFLTLFRPFYCSIRWFLSSFRCSFGRSVARSVGLRHPSANLLAIPLLDPLVSVVLFTILSAVSSLDQLVSIVRHPSAALSAFLSSIRRSFGHSITRSIGFHRTSVVLSAIPSLPSRLVDVMILLMYLERVISLLVRNEPVGFFIHVPPLGRFLHLEVDYRGGSPGTQCDYLVAFQSVPFGGAPVNYSAYLDLCQGLSAWWCLDFGLGGTDDGTLSLPSSSCGVVYCPSLCSPFCSYYVVPSTAIP</sequence>
<gene>
    <name evidence="1" type="ORF">G2W53_022308</name>
</gene>
<accession>A0A834WP21</accession>
<keyword evidence="2" id="KW-1185">Reference proteome</keyword>
<evidence type="ECO:0000313" key="1">
    <source>
        <dbReference type="EMBL" id="KAF7824164.1"/>
    </source>
</evidence>
<organism evidence="1 2">
    <name type="scientific">Senna tora</name>
    <dbReference type="NCBI Taxonomy" id="362788"/>
    <lineage>
        <taxon>Eukaryota</taxon>
        <taxon>Viridiplantae</taxon>
        <taxon>Streptophyta</taxon>
        <taxon>Embryophyta</taxon>
        <taxon>Tracheophyta</taxon>
        <taxon>Spermatophyta</taxon>
        <taxon>Magnoliopsida</taxon>
        <taxon>eudicotyledons</taxon>
        <taxon>Gunneridae</taxon>
        <taxon>Pentapetalae</taxon>
        <taxon>rosids</taxon>
        <taxon>fabids</taxon>
        <taxon>Fabales</taxon>
        <taxon>Fabaceae</taxon>
        <taxon>Caesalpinioideae</taxon>
        <taxon>Cassia clade</taxon>
        <taxon>Senna</taxon>
    </lineage>
</organism>
<dbReference type="EMBL" id="JAAIUW010000007">
    <property type="protein sequence ID" value="KAF7824164.1"/>
    <property type="molecule type" value="Genomic_DNA"/>
</dbReference>
<dbReference type="Proteomes" id="UP000634136">
    <property type="component" value="Unassembled WGS sequence"/>
</dbReference>
<evidence type="ECO:0000313" key="2">
    <source>
        <dbReference type="Proteomes" id="UP000634136"/>
    </source>
</evidence>
<protein>
    <submittedName>
        <fullName evidence="1">Uncharacterized protein</fullName>
    </submittedName>
</protein>
<proteinExistence type="predicted"/>
<name>A0A834WP21_9FABA</name>